<protein>
    <recommendedName>
        <fullName evidence="2">DNA-directed RNA polymerase M/15kDa subunit domain-containing protein</fullName>
    </recommendedName>
</protein>
<evidence type="ECO:0000313" key="1">
    <source>
        <dbReference type="EMBL" id="QHU00024.1"/>
    </source>
</evidence>
<reference evidence="1" key="1">
    <citation type="journal article" date="2020" name="Nature">
        <title>Giant virus diversity and host interactions through global metagenomics.</title>
        <authorList>
            <person name="Schulz F."/>
            <person name="Roux S."/>
            <person name="Paez-Espino D."/>
            <person name="Jungbluth S."/>
            <person name="Walsh D.A."/>
            <person name="Denef V.J."/>
            <person name="McMahon K.D."/>
            <person name="Konstantinidis K.T."/>
            <person name="Eloe-Fadrosh E.A."/>
            <person name="Kyrpides N.C."/>
            <person name="Woyke T."/>
        </authorList>
    </citation>
    <scope>NUCLEOTIDE SEQUENCE</scope>
    <source>
        <strain evidence="1">GVMAG-M-3300025778-1</strain>
    </source>
</reference>
<accession>A0A6C0J8Q0</accession>
<dbReference type="Gene3D" id="2.20.25.10">
    <property type="match status" value="1"/>
</dbReference>
<dbReference type="EMBL" id="MN740320">
    <property type="protein sequence ID" value="QHU00024.1"/>
    <property type="molecule type" value="Genomic_DNA"/>
</dbReference>
<organism evidence="1">
    <name type="scientific">viral metagenome</name>
    <dbReference type="NCBI Taxonomy" id="1070528"/>
    <lineage>
        <taxon>unclassified sequences</taxon>
        <taxon>metagenomes</taxon>
        <taxon>organismal metagenomes</taxon>
    </lineage>
</organism>
<proteinExistence type="predicted"/>
<dbReference type="AlphaFoldDB" id="A0A6C0J8Q0"/>
<sequence length="122" mass="13940">MKFCKLCDNFLYDMVEKDGGMVIKCRKTECTYEESVTKENPVVYERNFDVDTSVQLSINPYLKYDMTLPRFSTMVCPNRACATRGKESDIVGVKLDAINVVWMYQCAVCDSMWKQSANGAKS</sequence>
<evidence type="ECO:0008006" key="2">
    <source>
        <dbReference type="Google" id="ProtNLM"/>
    </source>
</evidence>
<name>A0A6C0J8Q0_9ZZZZ</name>